<protein>
    <submittedName>
        <fullName evidence="1">Nucleoside-diphosphate-sugar epimerase</fullName>
    </submittedName>
</protein>
<reference evidence="1 2" key="1">
    <citation type="submission" date="2017-02" db="EMBL/GenBank/DDBJ databases">
        <authorList>
            <person name="Peterson S.W."/>
        </authorList>
    </citation>
    <scope>NUCLEOTIDE SEQUENCE [LARGE SCALE GENOMIC DNA]</scope>
    <source>
        <strain evidence="1 2">DSM 21749</strain>
    </source>
</reference>
<dbReference type="Gene3D" id="3.40.50.720">
    <property type="entry name" value="NAD(P)-binding Rossmann-like Domain"/>
    <property type="match status" value="1"/>
</dbReference>
<dbReference type="PANTHER" id="PTHR12126">
    <property type="entry name" value="NADH-UBIQUINONE OXIDOREDUCTASE 39 KDA SUBUNIT-RELATED"/>
    <property type="match status" value="1"/>
</dbReference>
<dbReference type="RefSeq" id="WP_078757802.1">
    <property type="nucleotide sequence ID" value="NZ_FUXP01000003.1"/>
</dbReference>
<sequence length="295" mass="31515">MREALIFGATGQIGQALLQHLQHLQHLLPEGWRVHAVSRQLPQQSDVHHGVHWLRGELGAPPALPASVDAIFSCGPLDLFSHWYAAAAIDAGCVVAFGSTSASTKQASLDPSERDLARRLLEAEQRVLDRAAHAGASATILRPTLVYGAGRDASLTRIAALGSRFGFFPLPRGATGLRQPVHVGDLAAAAWACVDRPGIAGKVYALPGGETLPYREMVARVLGCLQPPARLVELPSPLFKLALSLLRASGRAGGFGAAGVARMAEDLVFDATPAMRDLDYRPRRFEPEARMFSAD</sequence>
<accession>A0A1T4PGP2</accession>
<dbReference type="STRING" id="1122188.SAMN02745674_01196"/>
<keyword evidence="2" id="KW-1185">Reference proteome</keyword>
<dbReference type="InterPro" id="IPR036291">
    <property type="entry name" value="NAD(P)-bd_dom_sf"/>
</dbReference>
<dbReference type="EMBL" id="FUXP01000003">
    <property type="protein sequence ID" value="SJZ90720.1"/>
    <property type="molecule type" value="Genomic_DNA"/>
</dbReference>
<dbReference type="AlphaFoldDB" id="A0A1T4PGP2"/>
<evidence type="ECO:0000313" key="2">
    <source>
        <dbReference type="Proteomes" id="UP000190061"/>
    </source>
</evidence>
<evidence type="ECO:0000313" key="1">
    <source>
        <dbReference type="EMBL" id="SJZ90720.1"/>
    </source>
</evidence>
<gene>
    <name evidence="1" type="ORF">SAMN02745674_01196</name>
</gene>
<name>A0A1T4PGP2_9GAMM</name>
<proteinExistence type="predicted"/>
<dbReference type="SUPFAM" id="SSF51735">
    <property type="entry name" value="NAD(P)-binding Rossmann-fold domains"/>
    <property type="match status" value="1"/>
</dbReference>
<dbReference type="PANTHER" id="PTHR12126:SF11">
    <property type="entry name" value="NADH DEHYDROGENASE [UBIQUINONE] 1 ALPHA SUBCOMPLEX SUBUNIT 9, MITOCHONDRIAL"/>
    <property type="match status" value="1"/>
</dbReference>
<dbReference type="GO" id="GO:0044877">
    <property type="term" value="F:protein-containing complex binding"/>
    <property type="evidence" value="ECO:0007669"/>
    <property type="project" value="TreeGrafter"/>
</dbReference>
<organism evidence="1 2">
    <name type="scientific">Lysobacter spongiicola DSM 21749</name>
    <dbReference type="NCBI Taxonomy" id="1122188"/>
    <lineage>
        <taxon>Bacteria</taxon>
        <taxon>Pseudomonadati</taxon>
        <taxon>Pseudomonadota</taxon>
        <taxon>Gammaproteobacteria</taxon>
        <taxon>Lysobacterales</taxon>
        <taxon>Lysobacteraceae</taxon>
        <taxon>Novilysobacter</taxon>
    </lineage>
</organism>
<dbReference type="InterPro" id="IPR051207">
    <property type="entry name" value="ComplexI_NDUFA9_subunit"/>
</dbReference>
<dbReference type="OrthoDB" id="5565437at2"/>
<dbReference type="Proteomes" id="UP000190061">
    <property type="component" value="Unassembled WGS sequence"/>
</dbReference>